<dbReference type="GO" id="GO:0003723">
    <property type="term" value="F:RNA binding"/>
    <property type="evidence" value="ECO:0007669"/>
    <property type="project" value="UniProtKB-UniRule"/>
</dbReference>
<dbReference type="InterPro" id="IPR001810">
    <property type="entry name" value="F-box_dom"/>
</dbReference>
<dbReference type="InterPro" id="IPR005174">
    <property type="entry name" value="KIB1-4_b-propeller"/>
</dbReference>
<dbReference type="SUPFAM" id="SSF81383">
    <property type="entry name" value="F-box domain"/>
    <property type="match status" value="1"/>
</dbReference>
<dbReference type="EnsemblPlants" id="HORVU.MOREX.r3.3HG0328450.1">
    <property type="protein sequence ID" value="HORVU.MOREX.r3.3HG0328450.1"/>
    <property type="gene ID" value="HORVU.MOREX.r3.3HG0328450"/>
</dbReference>
<dbReference type="CDD" id="cd09917">
    <property type="entry name" value="F-box_SF"/>
    <property type="match status" value="1"/>
</dbReference>
<proteinExistence type="predicted"/>
<protein>
    <recommendedName>
        <fullName evidence="3">RRM domain-containing protein</fullName>
    </recommendedName>
</protein>
<organism evidence="4 5">
    <name type="scientific">Hordeum vulgare subsp. vulgare</name>
    <name type="common">Domesticated barley</name>
    <dbReference type="NCBI Taxonomy" id="112509"/>
    <lineage>
        <taxon>Eukaryota</taxon>
        <taxon>Viridiplantae</taxon>
        <taxon>Streptophyta</taxon>
        <taxon>Embryophyta</taxon>
        <taxon>Tracheophyta</taxon>
        <taxon>Spermatophyta</taxon>
        <taxon>Magnoliopsida</taxon>
        <taxon>Liliopsida</taxon>
        <taxon>Poales</taxon>
        <taxon>Poaceae</taxon>
        <taxon>BOP clade</taxon>
        <taxon>Pooideae</taxon>
        <taxon>Triticodae</taxon>
        <taxon>Triticeae</taxon>
        <taxon>Hordeinae</taxon>
        <taxon>Hordeum</taxon>
    </lineage>
</organism>
<dbReference type="InterPro" id="IPR035979">
    <property type="entry name" value="RBD_domain_sf"/>
</dbReference>
<dbReference type="AlphaFoldDB" id="A0A8I6XEE2"/>
<dbReference type="Pfam" id="PF00076">
    <property type="entry name" value="RRM_1"/>
    <property type="match status" value="1"/>
</dbReference>
<dbReference type="Gramene" id="HORVU.MOREX.r2.3HG0273590.1">
    <property type="protein sequence ID" value="HORVU.MOREX.r2.3HG0273590.1"/>
    <property type="gene ID" value="HORVU.MOREX.r2.3HG0273590"/>
</dbReference>
<dbReference type="InterPro" id="IPR000504">
    <property type="entry name" value="RRM_dom"/>
</dbReference>
<reference evidence="4" key="2">
    <citation type="submission" date="2020-10" db="EMBL/GenBank/DDBJ databases">
        <authorList>
            <person name="Scholz U."/>
            <person name="Mascher M."/>
            <person name="Fiebig A."/>
        </authorList>
    </citation>
    <scope>NUCLEOTIDE SEQUENCE [LARGE SCALE GENOMIC DNA]</scope>
    <source>
        <strain evidence="4">cv. Morex</strain>
    </source>
</reference>
<evidence type="ECO:0000313" key="5">
    <source>
        <dbReference type="Proteomes" id="UP000011116"/>
    </source>
</evidence>
<dbReference type="InterPro" id="IPR012677">
    <property type="entry name" value="Nucleotide-bd_a/b_plait_sf"/>
</dbReference>
<dbReference type="PANTHER" id="PTHR33110:SF139">
    <property type="entry name" value="RRM DOMAIN-CONTAINING PROTEIN"/>
    <property type="match status" value="1"/>
</dbReference>
<dbReference type="Proteomes" id="UP000011116">
    <property type="component" value="Chromosome 3H"/>
</dbReference>
<dbReference type="Gramene" id="HORVU.MOREX.r3.3HG0328450.1">
    <property type="protein sequence ID" value="HORVU.MOREX.r3.3HG0328450.1"/>
    <property type="gene ID" value="HORVU.MOREX.r3.3HG0328450"/>
</dbReference>
<feature type="compositionally biased region" description="Polar residues" evidence="2">
    <location>
        <begin position="395"/>
        <end position="409"/>
    </location>
</feature>
<reference evidence="5" key="1">
    <citation type="journal article" date="2012" name="Nature">
        <title>A physical, genetic and functional sequence assembly of the barley genome.</title>
        <authorList>
            <consortium name="The International Barley Genome Sequencing Consortium"/>
            <person name="Mayer K.F."/>
            <person name="Waugh R."/>
            <person name="Brown J.W."/>
            <person name="Schulman A."/>
            <person name="Langridge P."/>
            <person name="Platzer M."/>
            <person name="Fincher G.B."/>
            <person name="Muehlbauer G.J."/>
            <person name="Sato K."/>
            <person name="Close T.J."/>
            <person name="Wise R.P."/>
            <person name="Stein N."/>
        </authorList>
    </citation>
    <scope>NUCLEOTIDE SEQUENCE [LARGE SCALE GENOMIC DNA]</scope>
    <source>
        <strain evidence="5">cv. Morex</strain>
    </source>
</reference>
<feature type="region of interest" description="Disordered" evidence="2">
    <location>
        <begin position="390"/>
        <end position="409"/>
    </location>
</feature>
<dbReference type="SMR" id="A0A8I6XEE2"/>
<keyword evidence="1" id="KW-0694">RNA-binding</keyword>
<dbReference type="SUPFAM" id="SSF54928">
    <property type="entry name" value="RNA-binding domain, RBD"/>
    <property type="match status" value="1"/>
</dbReference>
<dbReference type="InterPro" id="IPR036047">
    <property type="entry name" value="F-box-like_dom_sf"/>
</dbReference>
<accession>A0A8I6XEE2</accession>
<sequence length="522" mass="58757">MPARRWSDLPPDLAREISGYLHDATDLVRFHAVCRPWRGSWCPMAAAATTTTTAWFLPWLLAAVNHQDSTRLEMRCVLSNSNYRSQPLLSEPWGNWVTSPNGTALLCLTIQDLRPSLHDLLTGSTAYLPLLPRNLGLWEVNKPCGVVYGDDTTLLYSVSYSEGEGGPRSTARFKAALLGPGAAEWTIIEWTLERITWVGWSPKHDVCVAYHGGAILVNMKPGIWRLETDVALVKSQGTPVVQVCSGESTNNYLLESRDEVLWVSIEILENNRYQQPPHDSLLDVMVSVHALEKMRWVKRDGSSLADRVLFLGMHHSFAVDVGWVPDGHGGYAYFVYHNNRDFTYGNHGVLRCNLIDGKTELLQRLPRCWDNKMCTWFNPQSVITPPQEISKRSQQEQQPQIATTVSSPPTHKLHIERHRVPGYMLVVKSLPLTVKSTQLRLFFSELGNVSSAEVICYKKTGASQGIGHVTIQMTQAHEEDARAALTGLVLDGCRLKISLLKEGQPRRRRRQRKNVEKPGYSF</sequence>
<name>A0A8I6XEE2_HORVV</name>
<dbReference type="Pfam" id="PF03478">
    <property type="entry name" value="Beta-prop_KIB1-4"/>
    <property type="match status" value="1"/>
</dbReference>
<evidence type="ECO:0000256" key="2">
    <source>
        <dbReference type="SAM" id="MobiDB-lite"/>
    </source>
</evidence>
<evidence type="ECO:0000256" key="1">
    <source>
        <dbReference type="PROSITE-ProRule" id="PRU00176"/>
    </source>
</evidence>
<feature type="domain" description="RRM" evidence="3">
    <location>
        <begin position="423"/>
        <end position="502"/>
    </location>
</feature>
<dbReference type="PANTHER" id="PTHR33110">
    <property type="entry name" value="F-BOX/KELCH-REPEAT PROTEIN-RELATED"/>
    <property type="match status" value="1"/>
</dbReference>
<keyword evidence="5" id="KW-1185">Reference proteome</keyword>
<dbReference type="Gene3D" id="3.30.70.330">
    <property type="match status" value="1"/>
</dbReference>
<evidence type="ECO:0000259" key="3">
    <source>
        <dbReference type="PROSITE" id="PS50102"/>
    </source>
</evidence>
<dbReference type="SMART" id="SM00360">
    <property type="entry name" value="RRM"/>
    <property type="match status" value="1"/>
</dbReference>
<dbReference type="Gene3D" id="1.20.1280.50">
    <property type="match status" value="1"/>
</dbReference>
<evidence type="ECO:0000313" key="4">
    <source>
        <dbReference type="EnsemblPlants" id="HORVU.MOREX.r3.3HG0328450.1"/>
    </source>
</evidence>
<reference evidence="4" key="3">
    <citation type="submission" date="2022-01" db="UniProtKB">
        <authorList>
            <consortium name="EnsemblPlants"/>
        </authorList>
    </citation>
    <scope>IDENTIFICATION</scope>
    <source>
        <strain evidence="4">subsp. vulgare</strain>
    </source>
</reference>
<dbReference type="Pfam" id="PF12937">
    <property type="entry name" value="F-box-like"/>
    <property type="match status" value="1"/>
</dbReference>
<dbReference type="PROSITE" id="PS50102">
    <property type="entry name" value="RRM"/>
    <property type="match status" value="1"/>
</dbReference>